<gene>
    <name evidence="3" type="ORF">LT85_0059</name>
</gene>
<evidence type="ECO:0000259" key="2">
    <source>
        <dbReference type="PROSITE" id="PS51819"/>
    </source>
</evidence>
<keyword evidence="3" id="KW-0223">Dioxygenase</keyword>
<dbReference type="SUPFAM" id="SSF54593">
    <property type="entry name" value="Glyoxalase/Bleomycin resistance protein/Dihydroxybiphenyl dioxygenase"/>
    <property type="match status" value="1"/>
</dbReference>
<dbReference type="Gene3D" id="3.10.180.10">
    <property type="entry name" value="2,3-Dihydroxybiphenyl 1,2-Dioxygenase, domain 1"/>
    <property type="match status" value="1"/>
</dbReference>
<dbReference type="KEGG" id="care:LT85_0059"/>
<dbReference type="Pfam" id="PF00903">
    <property type="entry name" value="Glyoxalase"/>
    <property type="match status" value="1"/>
</dbReference>
<evidence type="ECO:0000313" key="4">
    <source>
        <dbReference type="Proteomes" id="UP000030302"/>
    </source>
</evidence>
<organism evidence="3 4">
    <name type="scientific">Collimonas arenae</name>
    <dbReference type="NCBI Taxonomy" id="279058"/>
    <lineage>
        <taxon>Bacteria</taxon>
        <taxon>Pseudomonadati</taxon>
        <taxon>Pseudomonadota</taxon>
        <taxon>Betaproteobacteria</taxon>
        <taxon>Burkholderiales</taxon>
        <taxon>Oxalobacteraceae</taxon>
        <taxon>Collimonas</taxon>
    </lineage>
</organism>
<protein>
    <submittedName>
        <fullName evidence="3">Putative dioxygenase</fullName>
    </submittedName>
</protein>
<accession>A0A0A1F6B4</accession>
<sequence>MIHIREIDHLVLRVVNLDKMLHFYCNVLGCTVERRQEAIGLVQLRAGNSLLDLVPVDGKLGSAGGAAPGKEGRNLDHFCFRVEPFDEAAIRSHLQANQVDAGPLASRNGAEGEGPSIYITDPEGTVVELKGPPDGR</sequence>
<keyword evidence="4" id="KW-1185">Reference proteome</keyword>
<dbReference type="STRING" id="279058.LT85_0059"/>
<keyword evidence="3" id="KW-0560">Oxidoreductase</keyword>
<dbReference type="OrthoDB" id="9812656at2"/>
<dbReference type="Proteomes" id="UP000030302">
    <property type="component" value="Chromosome"/>
</dbReference>
<dbReference type="InterPro" id="IPR029068">
    <property type="entry name" value="Glyas_Bleomycin-R_OHBP_Dase"/>
</dbReference>
<dbReference type="PANTHER" id="PTHR21366:SF14">
    <property type="entry name" value="GLYOXALASE DOMAIN-CONTAINING PROTEIN 5"/>
    <property type="match status" value="1"/>
</dbReference>
<name>A0A0A1F6B4_9BURK</name>
<feature type="region of interest" description="Disordered" evidence="1">
    <location>
        <begin position="101"/>
        <end position="136"/>
    </location>
</feature>
<dbReference type="EMBL" id="CP009962">
    <property type="protein sequence ID" value="AIY39219.1"/>
    <property type="molecule type" value="Genomic_DNA"/>
</dbReference>
<dbReference type="AlphaFoldDB" id="A0A0A1F6B4"/>
<proteinExistence type="predicted"/>
<evidence type="ECO:0000313" key="3">
    <source>
        <dbReference type="EMBL" id="AIY39219.1"/>
    </source>
</evidence>
<dbReference type="PROSITE" id="PS51819">
    <property type="entry name" value="VOC"/>
    <property type="match status" value="1"/>
</dbReference>
<dbReference type="InterPro" id="IPR004360">
    <property type="entry name" value="Glyas_Fos-R_dOase_dom"/>
</dbReference>
<dbReference type="PANTHER" id="PTHR21366">
    <property type="entry name" value="GLYOXALASE FAMILY PROTEIN"/>
    <property type="match status" value="1"/>
</dbReference>
<dbReference type="HOGENOM" id="CLU_046006_4_0_4"/>
<feature type="domain" description="VOC" evidence="2">
    <location>
        <begin position="6"/>
        <end position="132"/>
    </location>
</feature>
<dbReference type="InterPro" id="IPR037523">
    <property type="entry name" value="VOC_core"/>
</dbReference>
<reference evidence="4" key="1">
    <citation type="journal article" date="2014" name="Soil Biol. Biochem.">
        <title>Structure and function of bacterial communities in ageing soils: Insights from the Mendocino ecological staircase.</title>
        <authorList>
            <person name="Uroz S."/>
            <person name="Tech J.J."/>
            <person name="Sawaya N.A."/>
            <person name="Frey-Klett P."/>
            <person name="Leveau J.H.J."/>
        </authorList>
    </citation>
    <scope>NUCLEOTIDE SEQUENCE [LARGE SCALE GENOMIC DNA]</scope>
    <source>
        <strain evidence="4">Cal35</strain>
    </source>
</reference>
<evidence type="ECO:0000256" key="1">
    <source>
        <dbReference type="SAM" id="MobiDB-lite"/>
    </source>
</evidence>
<dbReference type="GO" id="GO:0051213">
    <property type="term" value="F:dioxygenase activity"/>
    <property type="evidence" value="ECO:0007669"/>
    <property type="project" value="UniProtKB-KW"/>
</dbReference>
<dbReference type="RefSeq" id="WP_038483937.1">
    <property type="nucleotide sequence ID" value="NZ_CP009962.1"/>
</dbReference>
<dbReference type="InterPro" id="IPR050383">
    <property type="entry name" value="GlyoxalaseI/FosfomycinResist"/>
</dbReference>